<protein>
    <submittedName>
        <fullName evidence="1">LLM class flavin-dependent oxidoreductase</fullName>
    </submittedName>
</protein>
<comment type="caution">
    <text evidence="1">The sequence shown here is derived from an EMBL/GenBank/DDBJ whole genome shotgun (WGS) entry which is preliminary data.</text>
</comment>
<reference evidence="1 2" key="1">
    <citation type="submission" date="2021-06" db="EMBL/GenBank/DDBJ databases">
        <title>Actinomycetes sequencing.</title>
        <authorList>
            <person name="Shan Q."/>
        </authorList>
    </citation>
    <scope>NUCLEOTIDE SEQUENCE [LARGE SCALE GENOMIC DNA]</scope>
    <source>
        <strain evidence="1 2">NEAU-G5</strain>
    </source>
</reference>
<dbReference type="RefSeq" id="WP_215915345.1">
    <property type="nucleotide sequence ID" value="NZ_JAHKNI010000001.1"/>
</dbReference>
<accession>A0ABS6AR36</accession>
<dbReference type="Proteomes" id="UP000733379">
    <property type="component" value="Unassembled WGS sequence"/>
</dbReference>
<proteinExistence type="predicted"/>
<name>A0ABS6AR36_9NOCA</name>
<sequence>MRLSCALPPSAAIAEHARQAEQLGYRRVWVSESPALHTDPWIALARYGDCCRGG</sequence>
<evidence type="ECO:0000313" key="2">
    <source>
        <dbReference type="Proteomes" id="UP000733379"/>
    </source>
</evidence>
<dbReference type="SUPFAM" id="SSF51679">
    <property type="entry name" value="Bacterial luciferase-like"/>
    <property type="match status" value="1"/>
</dbReference>
<evidence type="ECO:0000313" key="1">
    <source>
        <dbReference type="EMBL" id="MBU3060484.1"/>
    </source>
</evidence>
<organism evidence="1 2">
    <name type="scientific">Nocardia albiluteola</name>
    <dbReference type="NCBI Taxonomy" id="2842303"/>
    <lineage>
        <taxon>Bacteria</taxon>
        <taxon>Bacillati</taxon>
        <taxon>Actinomycetota</taxon>
        <taxon>Actinomycetes</taxon>
        <taxon>Mycobacteriales</taxon>
        <taxon>Nocardiaceae</taxon>
        <taxon>Nocardia</taxon>
    </lineage>
</organism>
<dbReference type="InterPro" id="IPR036661">
    <property type="entry name" value="Luciferase-like_sf"/>
</dbReference>
<dbReference type="EMBL" id="JAHKNI010000001">
    <property type="protein sequence ID" value="MBU3060484.1"/>
    <property type="molecule type" value="Genomic_DNA"/>
</dbReference>
<dbReference type="Gene3D" id="3.20.20.30">
    <property type="entry name" value="Luciferase-like domain"/>
    <property type="match status" value="1"/>
</dbReference>
<gene>
    <name evidence="1" type="ORF">KO481_02975</name>
</gene>
<keyword evidence="2" id="KW-1185">Reference proteome</keyword>